<comment type="caution">
    <text evidence="4">The sequence shown here is derived from an EMBL/GenBank/DDBJ whole genome shotgun (WGS) entry which is preliminary data.</text>
</comment>
<gene>
    <name evidence="4" type="ORF">QF030_000640</name>
</gene>
<comment type="similarity">
    <text evidence="1 2">Belongs to the anti-sigma-factor antagonist family.</text>
</comment>
<feature type="domain" description="STAS" evidence="3">
    <location>
        <begin position="15"/>
        <end position="115"/>
    </location>
</feature>
<dbReference type="InterPro" id="IPR036513">
    <property type="entry name" value="STAS_dom_sf"/>
</dbReference>
<evidence type="ECO:0000256" key="1">
    <source>
        <dbReference type="ARBA" id="ARBA00009013"/>
    </source>
</evidence>
<dbReference type="NCBIfam" id="TIGR00377">
    <property type="entry name" value="ant_ant_sig"/>
    <property type="match status" value="1"/>
</dbReference>
<dbReference type="InterPro" id="IPR003658">
    <property type="entry name" value="Anti-sigma_ant"/>
</dbReference>
<dbReference type="InterPro" id="IPR002645">
    <property type="entry name" value="STAS_dom"/>
</dbReference>
<dbReference type="Pfam" id="PF01740">
    <property type="entry name" value="STAS"/>
    <property type="match status" value="1"/>
</dbReference>
<protein>
    <recommendedName>
        <fullName evidence="2">Anti-sigma factor antagonist</fullName>
    </recommendedName>
</protein>
<name>A0ABU0NH79_STRRH</name>
<sequence length="118" mass="12534">MSQAQLTVSHHMTADGVHVVVLAGEIDHTTTDLFRQALTAQGGFAPHTVIDFRAVTFMDSSGINVLVAANNAARAGNGWLRLAHTPKPLAELLHIVGLDDVITLYPTLEQALTPQTAA</sequence>
<organism evidence="4 5">
    <name type="scientific">Streptomyces rishiriensis</name>
    <dbReference type="NCBI Taxonomy" id="68264"/>
    <lineage>
        <taxon>Bacteria</taxon>
        <taxon>Bacillati</taxon>
        <taxon>Actinomycetota</taxon>
        <taxon>Actinomycetes</taxon>
        <taxon>Kitasatosporales</taxon>
        <taxon>Streptomycetaceae</taxon>
        <taxon>Streptomyces</taxon>
    </lineage>
</organism>
<accession>A0ABU0NH79</accession>
<dbReference type="SUPFAM" id="SSF52091">
    <property type="entry name" value="SpoIIaa-like"/>
    <property type="match status" value="1"/>
</dbReference>
<dbReference type="PANTHER" id="PTHR33495:SF2">
    <property type="entry name" value="ANTI-SIGMA FACTOR ANTAGONIST TM_1081-RELATED"/>
    <property type="match status" value="1"/>
</dbReference>
<evidence type="ECO:0000259" key="3">
    <source>
        <dbReference type="PROSITE" id="PS50801"/>
    </source>
</evidence>
<keyword evidence="5" id="KW-1185">Reference proteome</keyword>
<dbReference type="Gene3D" id="3.30.750.24">
    <property type="entry name" value="STAS domain"/>
    <property type="match status" value="1"/>
</dbReference>
<dbReference type="RefSeq" id="WP_307161083.1">
    <property type="nucleotide sequence ID" value="NZ_JAUSWV010000002.1"/>
</dbReference>
<evidence type="ECO:0000313" key="5">
    <source>
        <dbReference type="Proteomes" id="UP001230654"/>
    </source>
</evidence>
<dbReference type="CDD" id="cd07043">
    <property type="entry name" value="STAS_anti-anti-sigma_factors"/>
    <property type="match status" value="1"/>
</dbReference>
<dbReference type="Proteomes" id="UP001230654">
    <property type="component" value="Unassembled WGS sequence"/>
</dbReference>
<evidence type="ECO:0000313" key="4">
    <source>
        <dbReference type="EMBL" id="MDQ0578462.1"/>
    </source>
</evidence>
<proteinExistence type="inferred from homology"/>
<dbReference type="EMBL" id="JAUSWV010000002">
    <property type="protein sequence ID" value="MDQ0578462.1"/>
    <property type="molecule type" value="Genomic_DNA"/>
</dbReference>
<dbReference type="PANTHER" id="PTHR33495">
    <property type="entry name" value="ANTI-SIGMA FACTOR ANTAGONIST TM_1081-RELATED-RELATED"/>
    <property type="match status" value="1"/>
</dbReference>
<reference evidence="4 5" key="1">
    <citation type="submission" date="2023-07" db="EMBL/GenBank/DDBJ databases">
        <title>Comparative genomics of wheat-associated soil bacteria to identify genetic determinants of phenazine resistance.</title>
        <authorList>
            <person name="Mouncey N."/>
        </authorList>
    </citation>
    <scope>NUCLEOTIDE SEQUENCE [LARGE SCALE GENOMIC DNA]</scope>
    <source>
        <strain evidence="4 5">B2I6</strain>
    </source>
</reference>
<dbReference type="PROSITE" id="PS50801">
    <property type="entry name" value="STAS"/>
    <property type="match status" value="1"/>
</dbReference>
<evidence type="ECO:0000256" key="2">
    <source>
        <dbReference type="RuleBase" id="RU003749"/>
    </source>
</evidence>